<dbReference type="AlphaFoldDB" id="A0A6J6ZGR0"/>
<name>A0A6J6ZGR0_9ZZZZ</name>
<dbReference type="Pfam" id="PF07171">
    <property type="entry name" value="MlrC_C"/>
    <property type="match status" value="1"/>
</dbReference>
<organism evidence="5">
    <name type="scientific">freshwater metagenome</name>
    <dbReference type="NCBI Taxonomy" id="449393"/>
    <lineage>
        <taxon>unclassified sequences</taxon>
        <taxon>metagenomes</taxon>
        <taxon>ecological metagenomes</taxon>
    </lineage>
</organism>
<dbReference type="EMBL" id="CAEZYF010000006">
    <property type="protein sequence ID" value="CAB4720099.1"/>
    <property type="molecule type" value="Genomic_DNA"/>
</dbReference>
<evidence type="ECO:0000313" key="4">
    <source>
        <dbReference type="EMBL" id="CAB4720099.1"/>
    </source>
</evidence>
<dbReference type="InterPro" id="IPR010799">
    <property type="entry name" value="MlrC_C"/>
</dbReference>
<sequence>MTSAARARIGIVGFAHEVNAFADPITRGHGLEISQTPGGLAASWEAAPLVARLQTAGVEVVDLPSWEFGASGPLDGEHFRTIVAEAVQAVRDAGPLDGLAVLGHGAGRTTDDLDPDGTYLAALRAEVGGGVPIGIILDFHANVSHLMCASVDVLVGYRTNPHIDIAERLVELADHMVRLLGPQRPVIAKAVTPLVLPQIAQLTTEGEPMGDLRQAAERMCVGDVWNVSVFGGFSLGDSPDAGVCVCVTADDAVRATAVVNELASLAWSLRDRYRMHTTPLAESVALAAEASAGRHEPLLLADVADNPGGGAPGNSTFVLAALAAAGVDDVMIGLHCDAAVVGQAWDAGIGAEIDVVFNRDSTRPLAVPFEARATVLALVSDQLVPTKGMYAGSHRHTSRCCALLLHVGGPRGVRIAMSAHPVQCADDDTLLHVGLDPTTASVVVVKSRGHFRAGFAHLFRDDQIIEVGAPGVATCELHTVQWQHLPRPSLPLDQVDTFEPVAEVFAGWPA</sequence>
<evidence type="ECO:0000259" key="1">
    <source>
        <dbReference type="Pfam" id="PF07171"/>
    </source>
</evidence>
<evidence type="ECO:0000313" key="3">
    <source>
        <dbReference type="EMBL" id="CAB4363560.1"/>
    </source>
</evidence>
<dbReference type="InterPro" id="IPR015995">
    <property type="entry name" value="MlrC_N"/>
</dbReference>
<dbReference type="Pfam" id="PF07364">
    <property type="entry name" value="DUF1485"/>
    <property type="match status" value="1"/>
</dbReference>
<evidence type="ECO:0000313" key="5">
    <source>
        <dbReference type="EMBL" id="CAB4819995.1"/>
    </source>
</evidence>
<dbReference type="EMBL" id="CAFBMT010000006">
    <property type="protein sequence ID" value="CAB4928968.1"/>
    <property type="molecule type" value="Genomic_DNA"/>
</dbReference>
<dbReference type="EMBL" id="CAFBOL010000008">
    <property type="protein sequence ID" value="CAB4976621.1"/>
    <property type="molecule type" value="Genomic_DNA"/>
</dbReference>
<proteinExistence type="predicted"/>
<evidence type="ECO:0000259" key="2">
    <source>
        <dbReference type="Pfam" id="PF07364"/>
    </source>
</evidence>
<reference evidence="5" key="1">
    <citation type="submission" date="2020-05" db="EMBL/GenBank/DDBJ databases">
        <authorList>
            <person name="Chiriac C."/>
            <person name="Salcher M."/>
            <person name="Ghai R."/>
            <person name="Kavagutti S V."/>
        </authorList>
    </citation>
    <scope>NUCLEOTIDE SEQUENCE</scope>
</reference>
<evidence type="ECO:0000313" key="6">
    <source>
        <dbReference type="EMBL" id="CAB4928968.1"/>
    </source>
</evidence>
<gene>
    <name evidence="4" type="ORF">UFOPK2656_01266</name>
    <name evidence="5" type="ORF">UFOPK3099_01329</name>
    <name evidence="6" type="ORF">UFOPK3651_01349</name>
    <name evidence="7" type="ORF">UFOPK3931_00534</name>
    <name evidence="3" type="ORF">UFOPK4189_01340</name>
</gene>
<dbReference type="EMBL" id="CAFAAV010000090">
    <property type="protein sequence ID" value="CAB4819995.1"/>
    <property type="molecule type" value="Genomic_DNA"/>
</dbReference>
<feature type="domain" description="Microcystin LR degradation protein MlrC C-terminal" evidence="1">
    <location>
        <begin position="300"/>
        <end position="484"/>
    </location>
</feature>
<accession>A0A6J6ZGR0</accession>
<protein>
    <submittedName>
        <fullName evidence="5">Unannotated protein</fullName>
    </submittedName>
</protein>
<evidence type="ECO:0000313" key="7">
    <source>
        <dbReference type="EMBL" id="CAB4976621.1"/>
    </source>
</evidence>
<feature type="domain" description="Microcystin LR degradation protein MlrC N-terminal" evidence="2">
    <location>
        <begin position="8"/>
        <end position="287"/>
    </location>
</feature>
<dbReference type="EMBL" id="CAESGF010000006">
    <property type="protein sequence ID" value="CAB4363560.1"/>
    <property type="molecule type" value="Genomic_DNA"/>
</dbReference>